<evidence type="ECO:0000256" key="5">
    <source>
        <dbReference type="ARBA" id="ARBA00022750"/>
    </source>
</evidence>
<accession>A0A927RG46</accession>
<feature type="transmembrane region" description="Helical" evidence="9">
    <location>
        <begin position="26"/>
        <end position="50"/>
    </location>
</feature>
<keyword evidence="6 9" id="KW-0378">Hydrolase</keyword>
<dbReference type="GO" id="GO:0005886">
    <property type="term" value="C:plasma membrane"/>
    <property type="evidence" value="ECO:0007669"/>
    <property type="project" value="UniProtKB-SubCell"/>
</dbReference>
<comment type="function">
    <text evidence="9">This protein specifically catalyzes the removal of signal peptides from prolipoproteins.</text>
</comment>
<feature type="active site" evidence="9">
    <location>
        <position position="139"/>
    </location>
</feature>
<dbReference type="RefSeq" id="WP_192754130.1">
    <property type="nucleotide sequence ID" value="NZ_BAABJL010000250.1"/>
</dbReference>
<feature type="transmembrane region" description="Helical" evidence="9">
    <location>
        <begin position="147"/>
        <end position="168"/>
    </location>
</feature>
<evidence type="ECO:0000256" key="1">
    <source>
        <dbReference type="ARBA" id="ARBA00006139"/>
    </source>
</evidence>
<protein>
    <recommendedName>
        <fullName evidence="9">Lipoprotein signal peptidase</fullName>
        <ecNumber evidence="9">3.4.23.36</ecNumber>
    </recommendedName>
    <alternativeName>
        <fullName evidence="9">Prolipoprotein signal peptidase</fullName>
    </alternativeName>
    <alternativeName>
        <fullName evidence="9">Signal peptidase II</fullName>
        <shortName evidence="9">SPase II</shortName>
    </alternativeName>
</protein>
<dbReference type="GO" id="GO:0006508">
    <property type="term" value="P:proteolysis"/>
    <property type="evidence" value="ECO:0007669"/>
    <property type="project" value="UniProtKB-KW"/>
</dbReference>
<feature type="compositionally biased region" description="Basic and acidic residues" evidence="11">
    <location>
        <begin position="191"/>
        <end position="202"/>
    </location>
</feature>
<dbReference type="EC" id="3.4.23.36" evidence="9"/>
<keyword evidence="13" id="KW-1185">Reference proteome</keyword>
<evidence type="ECO:0000256" key="11">
    <source>
        <dbReference type="SAM" id="MobiDB-lite"/>
    </source>
</evidence>
<evidence type="ECO:0000256" key="3">
    <source>
        <dbReference type="ARBA" id="ARBA00022670"/>
    </source>
</evidence>
<keyword evidence="7 9" id="KW-1133">Transmembrane helix</keyword>
<organism evidence="12 13">
    <name type="scientific">Actinopolymorpha pittospori</name>
    <dbReference type="NCBI Taxonomy" id="648752"/>
    <lineage>
        <taxon>Bacteria</taxon>
        <taxon>Bacillati</taxon>
        <taxon>Actinomycetota</taxon>
        <taxon>Actinomycetes</taxon>
        <taxon>Propionibacteriales</taxon>
        <taxon>Actinopolymorphaceae</taxon>
        <taxon>Actinopolymorpha</taxon>
    </lineage>
</organism>
<gene>
    <name evidence="9" type="primary">lspA</name>
    <name evidence="12" type="ORF">HEB94_007663</name>
</gene>
<keyword evidence="5 9" id="KW-0064">Aspartyl protease</keyword>
<keyword evidence="3 9" id="KW-0645">Protease</keyword>
<evidence type="ECO:0000313" key="13">
    <source>
        <dbReference type="Proteomes" id="UP000638648"/>
    </source>
</evidence>
<feature type="active site" evidence="9">
    <location>
        <position position="153"/>
    </location>
</feature>
<feature type="region of interest" description="Disordered" evidence="11">
    <location>
        <begin position="176"/>
        <end position="218"/>
    </location>
</feature>
<evidence type="ECO:0000256" key="6">
    <source>
        <dbReference type="ARBA" id="ARBA00022801"/>
    </source>
</evidence>
<proteinExistence type="inferred from homology"/>
<comment type="pathway">
    <text evidence="9">Protein modification; lipoprotein biosynthesis (signal peptide cleavage).</text>
</comment>
<dbReference type="Proteomes" id="UP000638648">
    <property type="component" value="Unassembled WGS sequence"/>
</dbReference>
<comment type="catalytic activity">
    <reaction evidence="9">
        <text>Release of signal peptides from bacterial membrane prolipoproteins. Hydrolyzes -Xaa-Yaa-Zaa-|-(S,diacylglyceryl)Cys-, in which Xaa is hydrophobic (preferably Leu), and Yaa (Ala or Ser) and Zaa (Gly or Ala) have small, neutral side chains.</text>
        <dbReference type="EC" id="3.4.23.36"/>
    </reaction>
</comment>
<evidence type="ECO:0000256" key="8">
    <source>
        <dbReference type="ARBA" id="ARBA00023136"/>
    </source>
</evidence>
<evidence type="ECO:0000256" key="9">
    <source>
        <dbReference type="HAMAP-Rule" id="MF_00161"/>
    </source>
</evidence>
<sequence length="218" mass="23260">MQTEGRASLNDATEADDSRRRRQLGLFAAVAIVVLAIDVTTKIAAMAYLSDRDPVPLAGGLLTLRLIRNSGAAFSLAEGYTLGLSIVALGLVIVVLRLSRKLRSTPWAIALGLLLGGAMGNLSDRIFREPGFLRGHVVDFLELPNWPVFNVADMSVCAAAALIILMALRGRRWDGTIEGSSRTPKETSTSQDDHDGSAREVTRGAPESTDGRSVGTSE</sequence>
<evidence type="ECO:0000256" key="10">
    <source>
        <dbReference type="RuleBase" id="RU004181"/>
    </source>
</evidence>
<keyword evidence="4 9" id="KW-0812">Transmembrane</keyword>
<evidence type="ECO:0000256" key="7">
    <source>
        <dbReference type="ARBA" id="ARBA00022989"/>
    </source>
</evidence>
<keyword evidence="2 9" id="KW-1003">Cell membrane</keyword>
<dbReference type="Pfam" id="PF01252">
    <property type="entry name" value="Peptidase_A8"/>
    <property type="match status" value="1"/>
</dbReference>
<reference evidence="12" key="1">
    <citation type="submission" date="2020-10" db="EMBL/GenBank/DDBJ databases">
        <title>Sequencing the genomes of 1000 actinobacteria strains.</title>
        <authorList>
            <person name="Klenk H.-P."/>
        </authorList>
    </citation>
    <scope>NUCLEOTIDE SEQUENCE</scope>
    <source>
        <strain evidence="12">DSM 45354</strain>
    </source>
</reference>
<comment type="caution">
    <text evidence="12">The sequence shown here is derived from an EMBL/GenBank/DDBJ whole genome shotgun (WGS) entry which is preliminary data.</text>
</comment>
<dbReference type="GO" id="GO:0004190">
    <property type="term" value="F:aspartic-type endopeptidase activity"/>
    <property type="evidence" value="ECO:0007669"/>
    <property type="project" value="UniProtKB-UniRule"/>
</dbReference>
<feature type="transmembrane region" description="Helical" evidence="9">
    <location>
        <begin position="70"/>
        <end position="96"/>
    </location>
</feature>
<comment type="similarity">
    <text evidence="1 9 10">Belongs to the peptidase A8 family.</text>
</comment>
<dbReference type="InterPro" id="IPR001872">
    <property type="entry name" value="Peptidase_A8"/>
</dbReference>
<dbReference type="EMBL" id="JADBEM010000001">
    <property type="protein sequence ID" value="MBE1610815.1"/>
    <property type="molecule type" value="Genomic_DNA"/>
</dbReference>
<evidence type="ECO:0000256" key="2">
    <source>
        <dbReference type="ARBA" id="ARBA00022475"/>
    </source>
</evidence>
<dbReference type="HAMAP" id="MF_00161">
    <property type="entry name" value="LspA"/>
    <property type="match status" value="1"/>
</dbReference>
<feature type="transmembrane region" description="Helical" evidence="9">
    <location>
        <begin position="108"/>
        <end position="127"/>
    </location>
</feature>
<evidence type="ECO:0000256" key="4">
    <source>
        <dbReference type="ARBA" id="ARBA00022692"/>
    </source>
</evidence>
<dbReference type="PANTHER" id="PTHR33695:SF1">
    <property type="entry name" value="LIPOPROTEIN SIGNAL PEPTIDASE"/>
    <property type="match status" value="1"/>
</dbReference>
<dbReference type="PRINTS" id="PR00781">
    <property type="entry name" value="LIPOSIGPTASE"/>
</dbReference>
<comment type="subcellular location">
    <subcellularLocation>
        <location evidence="9">Cell membrane</location>
        <topology evidence="9">Multi-pass membrane protein</topology>
    </subcellularLocation>
</comment>
<evidence type="ECO:0000313" key="12">
    <source>
        <dbReference type="EMBL" id="MBE1610815.1"/>
    </source>
</evidence>
<dbReference type="AlphaFoldDB" id="A0A927RG46"/>
<feature type="compositionally biased region" description="Polar residues" evidence="11">
    <location>
        <begin position="178"/>
        <end position="190"/>
    </location>
</feature>
<dbReference type="PANTHER" id="PTHR33695">
    <property type="entry name" value="LIPOPROTEIN SIGNAL PEPTIDASE"/>
    <property type="match status" value="1"/>
</dbReference>
<name>A0A927RG46_9ACTN</name>
<keyword evidence="8 9" id="KW-0472">Membrane</keyword>
<dbReference type="NCBIfam" id="TIGR00077">
    <property type="entry name" value="lspA"/>
    <property type="match status" value="1"/>
</dbReference>